<dbReference type="PIRSF" id="PIRSF035875">
    <property type="entry name" value="RNase_BN"/>
    <property type="match status" value="1"/>
</dbReference>
<dbReference type="Proteomes" id="UP001595796">
    <property type="component" value="Unassembled WGS sequence"/>
</dbReference>
<dbReference type="RefSeq" id="WP_379770597.1">
    <property type="nucleotide sequence ID" value="NZ_JBHSJF010000006.1"/>
</dbReference>
<keyword evidence="3 6" id="KW-0812">Transmembrane</keyword>
<dbReference type="PANTHER" id="PTHR30213">
    <property type="entry name" value="INNER MEMBRANE PROTEIN YHJD"/>
    <property type="match status" value="1"/>
</dbReference>
<organism evidence="7 8">
    <name type="scientific">Flaviflagellibacter deserti</name>
    <dbReference type="NCBI Taxonomy" id="2267266"/>
    <lineage>
        <taxon>Bacteria</taxon>
        <taxon>Pseudomonadati</taxon>
        <taxon>Pseudomonadota</taxon>
        <taxon>Alphaproteobacteria</taxon>
        <taxon>Hyphomicrobiales</taxon>
        <taxon>Flaviflagellibacter</taxon>
    </lineage>
</organism>
<evidence type="ECO:0000256" key="2">
    <source>
        <dbReference type="ARBA" id="ARBA00022475"/>
    </source>
</evidence>
<feature type="transmembrane region" description="Helical" evidence="6">
    <location>
        <begin position="39"/>
        <end position="68"/>
    </location>
</feature>
<dbReference type="PANTHER" id="PTHR30213:SF0">
    <property type="entry name" value="UPF0761 MEMBRANE PROTEIN YIHY"/>
    <property type="match status" value="1"/>
</dbReference>
<evidence type="ECO:0000256" key="5">
    <source>
        <dbReference type="ARBA" id="ARBA00023136"/>
    </source>
</evidence>
<dbReference type="Pfam" id="PF03631">
    <property type="entry name" value="Virul_fac_BrkB"/>
    <property type="match status" value="1"/>
</dbReference>
<feature type="transmembrane region" description="Helical" evidence="6">
    <location>
        <begin position="110"/>
        <end position="131"/>
    </location>
</feature>
<evidence type="ECO:0000313" key="8">
    <source>
        <dbReference type="Proteomes" id="UP001595796"/>
    </source>
</evidence>
<dbReference type="EMBL" id="JBHSJF010000006">
    <property type="protein sequence ID" value="MFC5068433.1"/>
    <property type="molecule type" value="Genomic_DNA"/>
</dbReference>
<evidence type="ECO:0000256" key="1">
    <source>
        <dbReference type="ARBA" id="ARBA00004651"/>
    </source>
</evidence>
<protein>
    <submittedName>
        <fullName evidence="7">YihY/virulence factor BrkB family protein</fullName>
    </submittedName>
</protein>
<gene>
    <name evidence="7" type="ORF">ACFPFW_10465</name>
</gene>
<dbReference type="InterPro" id="IPR017039">
    <property type="entry name" value="Virul_fac_BrkB"/>
</dbReference>
<feature type="transmembrane region" description="Helical" evidence="6">
    <location>
        <begin position="190"/>
        <end position="213"/>
    </location>
</feature>
<evidence type="ECO:0000313" key="7">
    <source>
        <dbReference type="EMBL" id="MFC5068433.1"/>
    </source>
</evidence>
<reference evidence="8" key="1">
    <citation type="journal article" date="2019" name="Int. J. Syst. Evol. Microbiol.">
        <title>The Global Catalogue of Microorganisms (GCM) 10K type strain sequencing project: providing services to taxonomists for standard genome sequencing and annotation.</title>
        <authorList>
            <consortium name="The Broad Institute Genomics Platform"/>
            <consortium name="The Broad Institute Genome Sequencing Center for Infectious Disease"/>
            <person name="Wu L."/>
            <person name="Ma J."/>
        </authorList>
    </citation>
    <scope>NUCLEOTIDE SEQUENCE [LARGE SCALE GENOMIC DNA]</scope>
    <source>
        <strain evidence="8">CGMCC 1.16444</strain>
    </source>
</reference>
<feature type="transmembrane region" description="Helical" evidence="6">
    <location>
        <begin position="260"/>
        <end position="281"/>
    </location>
</feature>
<feature type="transmembrane region" description="Helical" evidence="6">
    <location>
        <begin position="225"/>
        <end position="248"/>
    </location>
</feature>
<feature type="transmembrane region" description="Helical" evidence="6">
    <location>
        <begin position="151"/>
        <end position="178"/>
    </location>
</feature>
<feature type="transmembrane region" description="Helical" evidence="6">
    <location>
        <begin position="80"/>
        <end position="98"/>
    </location>
</feature>
<evidence type="ECO:0000256" key="4">
    <source>
        <dbReference type="ARBA" id="ARBA00022989"/>
    </source>
</evidence>
<keyword evidence="5 6" id="KW-0472">Membrane</keyword>
<keyword evidence="8" id="KW-1185">Reference proteome</keyword>
<keyword evidence="2" id="KW-1003">Cell membrane</keyword>
<dbReference type="NCBIfam" id="TIGR00765">
    <property type="entry name" value="yihY_not_rbn"/>
    <property type="match status" value="1"/>
</dbReference>
<comment type="caution">
    <text evidence="7">The sequence shown here is derived from an EMBL/GenBank/DDBJ whole genome shotgun (WGS) entry which is preliminary data.</text>
</comment>
<name>A0ABV9Z3N7_9HYPH</name>
<keyword evidence="4 6" id="KW-1133">Transmembrane helix</keyword>
<proteinExistence type="predicted"/>
<sequence length="320" mass="34170">MNPSDDPHGRQAHSPVEIPARGWWDIAKRIFAEMSNDRLLAVAAGVTFYALLAIFPAIAAFVSVYGLVADRATLAEHVNAMSGIIPAGGISIIGDQLARLTSQGEGKLGFAFAISLAAALWSANAGMKAIFDALNVIYDETEKRGFFALNALSLSFTLGAILFLVLGVTSIAVVPIALEYLGLQNATQALFAALRWPVMLLIATFALSVLYRYGPSRSDAKWRWLTVGSITASMLWIAASLLFSWYVANFGSYDRTYGSLGAAIGFMTWIWISTAIVLTGAEISAETEHQTVTDSTTGAPRPIGQRGAIMADTIGEGPDQ</sequence>
<accession>A0ABV9Z3N7</accession>
<comment type="subcellular location">
    <subcellularLocation>
        <location evidence="1">Cell membrane</location>
        <topology evidence="1">Multi-pass membrane protein</topology>
    </subcellularLocation>
</comment>
<evidence type="ECO:0000256" key="6">
    <source>
        <dbReference type="SAM" id="Phobius"/>
    </source>
</evidence>
<evidence type="ECO:0000256" key="3">
    <source>
        <dbReference type="ARBA" id="ARBA00022692"/>
    </source>
</evidence>